<keyword evidence="1" id="KW-0812">Transmembrane</keyword>
<evidence type="ECO:0000313" key="3">
    <source>
        <dbReference type="Proteomes" id="UP000664303"/>
    </source>
</evidence>
<reference evidence="2" key="1">
    <citation type="submission" date="2021-02" db="EMBL/GenBank/DDBJ databases">
        <title>PHA producing bacteria isolated from coastal sediment in Guangdong, Shenzhen.</title>
        <authorList>
            <person name="Zheng W."/>
            <person name="Yu S."/>
            <person name="Huang Y."/>
        </authorList>
    </citation>
    <scope>NUCLEOTIDE SEQUENCE</scope>
    <source>
        <strain evidence="2">TN14-10</strain>
    </source>
</reference>
<dbReference type="EMBL" id="JAFKCZ010000008">
    <property type="protein sequence ID" value="MBN7797418.1"/>
    <property type="molecule type" value="Genomic_DNA"/>
</dbReference>
<comment type="caution">
    <text evidence="2">The sequence shown here is derived from an EMBL/GenBank/DDBJ whole genome shotgun (WGS) entry which is preliminary data.</text>
</comment>
<organism evidence="2 3">
    <name type="scientific">Parahaliea mediterranea</name>
    <dbReference type="NCBI Taxonomy" id="651086"/>
    <lineage>
        <taxon>Bacteria</taxon>
        <taxon>Pseudomonadati</taxon>
        <taxon>Pseudomonadota</taxon>
        <taxon>Gammaproteobacteria</taxon>
        <taxon>Cellvibrionales</taxon>
        <taxon>Halieaceae</taxon>
        <taxon>Parahaliea</taxon>
    </lineage>
</organism>
<evidence type="ECO:0000313" key="2">
    <source>
        <dbReference type="EMBL" id="MBN7797418.1"/>
    </source>
</evidence>
<dbReference type="Proteomes" id="UP000664303">
    <property type="component" value="Unassembled WGS sequence"/>
</dbReference>
<accession>A0A939IMV1</accession>
<sequence length="87" mass="9747">MEAVVYMLGGMGVTALCLSAFVFVTAARFYVSGDGGAAGGGRDPRYFVKRSRSDRRRRACHSFPFEINGVVVERDRRSGRERRLFTH</sequence>
<evidence type="ECO:0000256" key="1">
    <source>
        <dbReference type="SAM" id="Phobius"/>
    </source>
</evidence>
<keyword evidence="3" id="KW-1185">Reference proteome</keyword>
<proteinExistence type="predicted"/>
<dbReference type="RefSeq" id="WP_206560865.1">
    <property type="nucleotide sequence ID" value="NZ_JAFKCZ010000008.1"/>
</dbReference>
<keyword evidence="1" id="KW-0472">Membrane</keyword>
<feature type="transmembrane region" description="Helical" evidence="1">
    <location>
        <begin position="6"/>
        <end position="31"/>
    </location>
</feature>
<dbReference type="AlphaFoldDB" id="A0A939IMV1"/>
<gene>
    <name evidence="2" type="ORF">JYP50_12490</name>
</gene>
<name>A0A939IMV1_9GAMM</name>
<protein>
    <submittedName>
        <fullName evidence="2">Uncharacterized protein</fullName>
    </submittedName>
</protein>
<keyword evidence="1" id="KW-1133">Transmembrane helix</keyword>